<dbReference type="InterPro" id="IPR017972">
    <property type="entry name" value="Cyt_P450_CS"/>
</dbReference>
<evidence type="ECO:0000313" key="6">
    <source>
        <dbReference type="Proteomes" id="UP000190637"/>
    </source>
</evidence>
<dbReference type="PRINTS" id="PR00463">
    <property type="entry name" value="EP450I"/>
</dbReference>
<keyword evidence="4" id="KW-0503">Monooxygenase</keyword>
<keyword evidence="3 4" id="KW-0479">Metal-binding</keyword>
<organism evidence="5 6">
    <name type="scientific">Marinactinospora thermotolerans DSM 45154</name>
    <dbReference type="NCBI Taxonomy" id="1122192"/>
    <lineage>
        <taxon>Bacteria</taxon>
        <taxon>Bacillati</taxon>
        <taxon>Actinomycetota</taxon>
        <taxon>Actinomycetes</taxon>
        <taxon>Streptosporangiales</taxon>
        <taxon>Nocardiopsidaceae</taxon>
        <taxon>Marinactinospora</taxon>
    </lineage>
</organism>
<dbReference type="GO" id="GO:0005506">
    <property type="term" value="F:iron ion binding"/>
    <property type="evidence" value="ECO:0007669"/>
    <property type="project" value="InterPro"/>
</dbReference>
<keyword evidence="4" id="KW-0560">Oxidoreductase</keyword>
<evidence type="ECO:0000256" key="4">
    <source>
        <dbReference type="RuleBase" id="RU000461"/>
    </source>
</evidence>
<dbReference type="InterPro" id="IPR002401">
    <property type="entry name" value="Cyt_P450_E_grp-I"/>
</dbReference>
<dbReference type="GO" id="GO:0020037">
    <property type="term" value="F:heme binding"/>
    <property type="evidence" value="ECO:0007669"/>
    <property type="project" value="InterPro"/>
</dbReference>
<dbReference type="PANTHER" id="PTHR24305:SF166">
    <property type="entry name" value="CYTOCHROME P450 12A4, MITOCHONDRIAL-RELATED"/>
    <property type="match status" value="1"/>
</dbReference>
<comment type="cofactor">
    <cofactor evidence="1 3">
        <name>heme</name>
        <dbReference type="ChEBI" id="CHEBI:30413"/>
    </cofactor>
</comment>
<feature type="binding site" description="axial binding residue" evidence="3">
    <location>
        <position position="398"/>
    </location>
    <ligand>
        <name>heme</name>
        <dbReference type="ChEBI" id="CHEBI:30413"/>
    </ligand>
    <ligandPart>
        <name>Fe</name>
        <dbReference type="ChEBI" id="CHEBI:18248"/>
    </ligandPart>
</feature>
<dbReference type="GO" id="GO:0004497">
    <property type="term" value="F:monooxygenase activity"/>
    <property type="evidence" value="ECO:0007669"/>
    <property type="project" value="UniProtKB-KW"/>
</dbReference>
<dbReference type="EMBL" id="FUWS01000001">
    <property type="protein sequence ID" value="SJZ42267.1"/>
    <property type="molecule type" value="Genomic_DNA"/>
</dbReference>
<dbReference type="GO" id="GO:0016705">
    <property type="term" value="F:oxidoreductase activity, acting on paired donors, with incorporation or reduction of molecular oxygen"/>
    <property type="evidence" value="ECO:0007669"/>
    <property type="project" value="InterPro"/>
</dbReference>
<sequence length="470" mass="52806">MAVSGDAHGPDRLPGPGLLPAAWPLRAASMLRDPSAALTRMARRHGGLCAWNPRDPRHVFVFSPDRLREVFSQPDVFVVDSFREFRTPPGSSFDRLGAGLTRLNGAEHRRHRQIMQPPLRQQRVLGHREAVIELTERELRRWRDRPLIRLDQRMSALITEIAVRTVFGVEAPRRADRLRRLVSRFLAQAGSPATLALQRDLPGTPYRRTMRLAEEIEATIREIMAERRRQGAEGSDLLSAMLTARDEHAPALTDDEIVSEAYTAFCHESSASAVTWTLFLLDQHPTVLADLRDELDGVLGGRPPDEEDLPKLELLQAVLKESLRLLPPTPLSMRYAAEECELGGYRIPAGATVFYSPYVTHRNAAVFPRAARFDPGRWRTARPTVYEYLPFGAGPHHCVGRHFALLEITIVLSMLLQRHRLSLVPGTRIDRANRMALVPRNGMPMRVLPPSSAAPAPWVRGDIRTSIDLS</sequence>
<evidence type="ECO:0000256" key="1">
    <source>
        <dbReference type="ARBA" id="ARBA00001971"/>
    </source>
</evidence>
<keyword evidence="3 4" id="KW-0349">Heme</keyword>
<dbReference type="PANTHER" id="PTHR24305">
    <property type="entry name" value="CYTOCHROME P450"/>
    <property type="match status" value="1"/>
</dbReference>
<dbReference type="Pfam" id="PF00067">
    <property type="entry name" value="p450"/>
    <property type="match status" value="1"/>
</dbReference>
<evidence type="ECO:0000256" key="3">
    <source>
        <dbReference type="PIRSR" id="PIRSR602401-1"/>
    </source>
</evidence>
<dbReference type="InterPro" id="IPR050121">
    <property type="entry name" value="Cytochrome_P450_monoxygenase"/>
</dbReference>
<name>A0A1T4KIR1_9ACTN</name>
<proteinExistence type="inferred from homology"/>
<keyword evidence="6" id="KW-1185">Reference proteome</keyword>
<dbReference type="Gene3D" id="1.10.630.10">
    <property type="entry name" value="Cytochrome P450"/>
    <property type="match status" value="1"/>
</dbReference>
<dbReference type="AlphaFoldDB" id="A0A1T4KIR1"/>
<evidence type="ECO:0000313" key="5">
    <source>
        <dbReference type="EMBL" id="SJZ42267.1"/>
    </source>
</evidence>
<dbReference type="Proteomes" id="UP000190637">
    <property type="component" value="Unassembled WGS sequence"/>
</dbReference>
<reference evidence="5 6" key="1">
    <citation type="submission" date="2017-02" db="EMBL/GenBank/DDBJ databases">
        <authorList>
            <person name="Peterson S.W."/>
        </authorList>
    </citation>
    <scope>NUCLEOTIDE SEQUENCE [LARGE SCALE GENOMIC DNA]</scope>
    <source>
        <strain evidence="5 6">DSM 45154</strain>
    </source>
</reference>
<dbReference type="SUPFAM" id="SSF48264">
    <property type="entry name" value="Cytochrome P450"/>
    <property type="match status" value="1"/>
</dbReference>
<dbReference type="InterPro" id="IPR001128">
    <property type="entry name" value="Cyt_P450"/>
</dbReference>
<dbReference type="OrthoDB" id="3217230at2"/>
<evidence type="ECO:0000256" key="2">
    <source>
        <dbReference type="ARBA" id="ARBA00010617"/>
    </source>
</evidence>
<dbReference type="InterPro" id="IPR036396">
    <property type="entry name" value="Cyt_P450_sf"/>
</dbReference>
<dbReference type="STRING" id="1122192.SAMN02745673_00400"/>
<dbReference type="PRINTS" id="PR00385">
    <property type="entry name" value="P450"/>
</dbReference>
<protein>
    <submittedName>
        <fullName evidence="5">Cytochrome P450</fullName>
    </submittedName>
</protein>
<dbReference type="PROSITE" id="PS00086">
    <property type="entry name" value="CYTOCHROME_P450"/>
    <property type="match status" value="1"/>
</dbReference>
<keyword evidence="3 4" id="KW-0408">Iron</keyword>
<accession>A0A1T4KIR1</accession>
<gene>
    <name evidence="5" type="ORF">SAMN02745673_00400</name>
</gene>
<dbReference type="RefSeq" id="WP_078759799.1">
    <property type="nucleotide sequence ID" value="NZ_FUWS01000001.1"/>
</dbReference>
<comment type="similarity">
    <text evidence="2 4">Belongs to the cytochrome P450 family.</text>
</comment>